<dbReference type="SUPFAM" id="SSF88659">
    <property type="entry name" value="Sigma3 and sigma4 domains of RNA polymerase sigma factors"/>
    <property type="match status" value="1"/>
</dbReference>
<dbReference type="Pfam" id="PF16509">
    <property type="entry name" value="KORA"/>
    <property type="match status" value="1"/>
</dbReference>
<dbReference type="InterPro" id="IPR053721">
    <property type="entry name" value="Fimbrial_Adhesin_Reg"/>
</dbReference>
<organism evidence="4 5">
    <name type="scientific">Burkholderia pseudomultivorans</name>
    <dbReference type="NCBI Taxonomy" id="1207504"/>
    <lineage>
        <taxon>Bacteria</taxon>
        <taxon>Pseudomonadati</taxon>
        <taxon>Pseudomonadota</taxon>
        <taxon>Betaproteobacteria</taxon>
        <taxon>Burkholderiales</taxon>
        <taxon>Burkholderiaceae</taxon>
        <taxon>Burkholderia</taxon>
        <taxon>Burkholderia cepacia complex</taxon>
    </lineage>
</organism>
<evidence type="ECO:0000259" key="3">
    <source>
        <dbReference type="Pfam" id="PF16509"/>
    </source>
</evidence>
<dbReference type="Proteomes" id="UP000062912">
    <property type="component" value="Unassembled WGS sequence"/>
</dbReference>
<comment type="caution">
    <text evidence="4">The sequence shown here is derived from an EMBL/GenBank/DDBJ whole genome shotgun (WGS) entry which is preliminary data.</text>
</comment>
<keyword evidence="2" id="KW-0804">Transcription</keyword>
<sequence>MAKRLTESEFERLLPHLHRVKDRTRQVLRDVLVNGRTQNAVALEVGITRKAVNQMVSAAWEKYLEHGSTPAGWVTGTVTLPADLMEIVRDMEQKARERLSAERHE</sequence>
<name>A0A132EM34_9BURK</name>
<dbReference type="RefSeq" id="WP_230960403.1">
    <property type="nucleotide sequence ID" value="NZ_LPJR01000002.1"/>
</dbReference>
<evidence type="ECO:0000256" key="1">
    <source>
        <dbReference type="ARBA" id="ARBA00023015"/>
    </source>
</evidence>
<evidence type="ECO:0000313" key="4">
    <source>
        <dbReference type="EMBL" id="KWF37416.1"/>
    </source>
</evidence>
<evidence type="ECO:0000256" key="2">
    <source>
        <dbReference type="ARBA" id="ARBA00023163"/>
    </source>
</evidence>
<dbReference type="Gene3D" id="1.10.10.2690">
    <property type="match status" value="1"/>
</dbReference>
<dbReference type="InterPro" id="IPR032428">
    <property type="entry name" value="TrfB"/>
</dbReference>
<dbReference type="AlphaFoldDB" id="A0A132EM34"/>
<keyword evidence="1" id="KW-0805">Transcription regulation</keyword>
<evidence type="ECO:0000313" key="5">
    <source>
        <dbReference type="Proteomes" id="UP000062912"/>
    </source>
</evidence>
<reference evidence="4 5" key="1">
    <citation type="submission" date="2015-11" db="EMBL/GenBank/DDBJ databases">
        <title>Expanding the genomic diversity of Burkholderia species for the development of highly accurate diagnostics.</title>
        <authorList>
            <person name="Sahl J."/>
            <person name="Keim P."/>
            <person name="Wagner D."/>
        </authorList>
    </citation>
    <scope>NUCLEOTIDE SEQUENCE [LARGE SCALE GENOMIC DNA]</scope>
    <source>
        <strain evidence="4 5">MSMB368WGS</strain>
    </source>
</reference>
<dbReference type="EMBL" id="LPJR01000002">
    <property type="protein sequence ID" value="KWF37416.1"/>
    <property type="molecule type" value="Genomic_DNA"/>
</dbReference>
<accession>A0A132EM34</accession>
<proteinExistence type="predicted"/>
<feature type="domain" description="TrfB transcriptional repressor protein" evidence="3">
    <location>
        <begin position="5"/>
        <end position="90"/>
    </location>
</feature>
<gene>
    <name evidence="4" type="ORF">WT56_34315</name>
</gene>
<dbReference type="InterPro" id="IPR013324">
    <property type="entry name" value="RNA_pol_sigma_r3/r4-like"/>
</dbReference>
<protein>
    <recommendedName>
        <fullName evidence="3">TrfB transcriptional repressor protein domain-containing protein</fullName>
    </recommendedName>
</protein>